<dbReference type="PROSITE" id="PS00455">
    <property type="entry name" value="AMP_BINDING"/>
    <property type="match status" value="3"/>
</dbReference>
<dbReference type="InterPro" id="IPR009081">
    <property type="entry name" value="PP-bd_ACP"/>
</dbReference>
<evidence type="ECO:0000313" key="6">
    <source>
        <dbReference type="EMBL" id="MEJ2866570.1"/>
    </source>
</evidence>
<dbReference type="InterPro" id="IPR001031">
    <property type="entry name" value="Thioesterase"/>
</dbReference>
<dbReference type="SUPFAM" id="SSF52777">
    <property type="entry name" value="CoA-dependent acyltransferases"/>
    <property type="match status" value="10"/>
</dbReference>
<dbReference type="SMART" id="SM00823">
    <property type="entry name" value="PKS_PP"/>
    <property type="match status" value="3"/>
</dbReference>
<comment type="cofactor">
    <cofactor evidence="1">
        <name>pantetheine 4'-phosphate</name>
        <dbReference type="ChEBI" id="CHEBI:47942"/>
    </cofactor>
</comment>
<evidence type="ECO:0000256" key="1">
    <source>
        <dbReference type="ARBA" id="ARBA00001957"/>
    </source>
</evidence>
<dbReference type="Gene3D" id="3.30.559.30">
    <property type="entry name" value="Nonribosomal peptide synthetase, condensation domain"/>
    <property type="match status" value="5"/>
</dbReference>
<feature type="domain" description="Carrier" evidence="5">
    <location>
        <begin position="2352"/>
        <end position="2426"/>
    </location>
</feature>
<reference evidence="6 7" key="1">
    <citation type="submission" date="2024-03" db="EMBL/GenBank/DDBJ databases">
        <title>Actinomycetospora sp. OC33-EN08, a novel actinomycete isolated from wild orchid (Aerides multiflora).</title>
        <authorList>
            <person name="Suriyachadkun C."/>
        </authorList>
    </citation>
    <scope>NUCLEOTIDE SEQUENCE [LARGE SCALE GENOMIC DNA]</scope>
    <source>
        <strain evidence="6 7">OC33-EN08</strain>
    </source>
</reference>
<dbReference type="SUPFAM" id="SSF53474">
    <property type="entry name" value="alpha/beta-Hydrolases"/>
    <property type="match status" value="1"/>
</dbReference>
<feature type="region of interest" description="Disordered" evidence="4">
    <location>
        <begin position="1104"/>
        <end position="1125"/>
    </location>
</feature>
<dbReference type="InterPro" id="IPR001242">
    <property type="entry name" value="Condensation_dom"/>
</dbReference>
<keyword evidence="7" id="KW-1185">Reference proteome</keyword>
<dbReference type="SUPFAM" id="SSF56801">
    <property type="entry name" value="Acetyl-CoA synthetase-like"/>
    <property type="match status" value="3"/>
</dbReference>
<dbReference type="Pfam" id="PF00501">
    <property type="entry name" value="AMP-binding"/>
    <property type="match status" value="3"/>
</dbReference>
<dbReference type="Gene3D" id="3.40.50.12780">
    <property type="entry name" value="N-terminal domain of ligase-like"/>
    <property type="match status" value="3"/>
</dbReference>
<feature type="region of interest" description="Disordered" evidence="4">
    <location>
        <begin position="2333"/>
        <end position="2355"/>
    </location>
</feature>
<dbReference type="InterPro" id="IPR020806">
    <property type="entry name" value="PKS_PP-bd"/>
</dbReference>
<protein>
    <submittedName>
        <fullName evidence="6">Amino acid adenylation domain-containing protein</fullName>
    </submittedName>
</protein>
<dbReference type="Gene3D" id="3.30.559.10">
    <property type="entry name" value="Chloramphenicol acetyltransferase-like domain"/>
    <property type="match status" value="5"/>
</dbReference>
<dbReference type="InterPro" id="IPR025110">
    <property type="entry name" value="AMP-bd_C"/>
</dbReference>
<dbReference type="PROSITE" id="PS00012">
    <property type="entry name" value="PHOSPHOPANTETHEINE"/>
    <property type="match status" value="1"/>
</dbReference>
<evidence type="ECO:0000256" key="3">
    <source>
        <dbReference type="ARBA" id="ARBA00022553"/>
    </source>
</evidence>
<dbReference type="RefSeq" id="WP_337693189.1">
    <property type="nucleotide sequence ID" value="NZ_JBBEGN010000001.1"/>
</dbReference>
<dbReference type="Proteomes" id="UP001385809">
    <property type="component" value="Unassembled WGS sequence"/>
</dbReference>
<dbReference type="Pfam" id="PF00668">
    <property type="entry name" value="Condensation"/>
    <property type="match status" value="5"/>
</dbReference>
<dbReference type="Pfam" id="PF13193">
    <property type="entry name" value="AMP-binding_C"/>
    <property type="match status" value="2"/>
</dbReference>
<dbReference type="Pfam" id="PF00550">
    <property type="entry name" value="PP-binding"/>
    <property type="match status" value="3"/>
</dbReference>
<feature type="region of interest" description="Disordered" evidence="4">
    <location>
        <begin position="3738"/>
        <end position="3764"/>
    </location>
</feature>
<dbReference type="InterPro" id="IPR006162">
    <property type="entry name" value="Ppantetheine_attach_site"/>
</dbReference>
<dbReference type="InterPro" id="IPR042099">
    <property type="entry name" value="ANL_N_sf"/>
</dbReference>
<accession>A0ABU8MGW2</accession>
<dbReference type="InterPro" id="IPR036736">
    <property type="entry name" value="ACP-like_sf"/>
</dbReference>
<dbReference type="PROSITE" id="PS50075">
    <property type="entry name" value="CARRIER"/>
    <property type="match status" value="3"/>
</dbReference>
<sequence length="4094" mass="428514">MSARPKGVADVLPLTPLQRGLVYLARRDGDEGTDEGTDPYTIQLVLHGDGPDPERLHGALDAVLARHDVLRAAIRDRKRGEPVAVVPTTARVGWRDETAASDDEAERLVTAERTARFDLATPPLVRALLVRVGEGWRLAITIHHVVVDGWSLGPLLRELLATAEGTPPTGDPVPFRRHLEHLATLDRDTAAKRLADDLAGIDEPTLLVGASSGTGLPSSVTVDLPPLRSDRHTLATQLQAAWGIVLARLTGRDDVVLGTTVSGRPAALDGVEDMIGPFVTTLPTRVSVASPGTVGDLLDDLARRGRDRLADEHADLAAVQRLTGVDGELFDTLVVVENVGLDPSKLAALAPSVGVREVTIHDATHYPVSVVALPAHGDEPARLRLAHRLPDADAAVLLDRLVRVLGALEDLDAPVAAIEVTSPEERRELIRVGNTSERSTPTTWPALFTAAARRDPEKPAVVVGGPDPAVVGTLTWAELDARSSAVASALHARGIGPGSVVGVSLPRSPDLIVALAGVLRCGAAYLPLDPDYPADRLEYMVADSGAALVIDDVDSLTSNVSMAALLTPPDPDDAAYLIYTSGSTGRPKGVVVPHAGVADLIATATDPERLAVTPDSTVAMFASVSFDLAFFEMSMALCVGGTLVVVPTALRAPDHALAAYLREHGVTHAALPPSVTGALPPDAPLPEPMTILVGTEAVPPELVARWGYGRRLFDAYGPTEVTVNATLGALRPDDVARTGAAPIGRVDVGGRAYVLDRRLQPVPTGVPGELYLAGAGLARGYHGRPDLTADRFVADPFGGPGERMYRTGDLVRRRPALLPDGGSDPWPGELDYLGRVDEQVSLRGFRVEPGEVASVLAEDPGVGQALAVVRHDDGRARLVAYVTPGSGAPEPAALRERAAARLPEHMVPAAVVVLDAFPLTPNAKIDRARLPAPEFAGGGGRAASTEAERALCGALAEVLDLEDVGPDDDFFALGGDSIVALSLVSRARRAGWILTPRQVVEQRTAGALATVAVREVAEEAAPVADDGTGRVELTPVARAWLERGYSRRYHQRVLVDRPDGDLPAALDAVLARHDLLRARLVRGDEPYLDVPAPGSVSAADVLGDHQTSTRPEGDAGATSGTDDHDALVERTADRLDPEAGRMLTAAVVGDRLLLVGHHLVVDAVSWRVITEDLQRAAAGETLDPVPTSFRTHTADLAEQASTRAGEREHWLAAAPDPGPADRGTVSDQRHHHVTVPAEVATPLLTELPAAVRGGIDDVLLTAMLLATGADELVVDRERHGRESDRDLSRTVGWFTVTHPVRLRPAAHPGATLKAVKEQLRATPGGGAGWGLLREVARDADLRAAATPPVLVNYLGRTTGDFSGGADDDMPLAHVLEVNAQRADDDGLLARFSTAVLPDDEVAALADAFVTACRQLVASEVQGATPSDFPLVALTQDDVDALGAVDDVLPPSPLAEGILATTALEGDDDVYAVALEIELSAAPTDEQRAALDRAATALIARHDALRESFPQVSSGRWVTAIGTEPVSPLWTYRVEGHRLVVEAHHAVLDGWSVPVLVREWFALWTAALDGARDDADLVAAAGLGPTYPHRRHLARLDARDTTVDREAWRAALADLDGPTLLADALSSGTGEGTGERDRVLDSAGLARTARDLGVTAATMLQVAWALVLSRTTGRDDVVLGQTVSGRPADVEGVDDAVGLYITTIPVRVRLRDDEPLADLVVRVQAEQAALLDHHDLGLQGIQRAAGVGDLFDTLLVVENYPLDPAAVDAALPAGLHVEAVRNDDAPHYPASLVATPGPEGLHLRLTHRRHVVDDAAADALLDRVEAALRLLVESPEEAQGPLDLLDDATRDAVLAGGPDRAFPTTTLAAAVVAGLRREPDAPAVVTPDGTTVTRRELDDRSAALASGLASRGIGRGDVVGVAWPRSAELIVALVGVLRAGAAYLPLDPDHPADRREFMLVDSGARVVLDDSNASLLSLDASSDALPAPEVHPDDAAYVLYTSGSTGRPKGVVVTHAAIMNRLAWMQERFALGAHDAVLQKTPSTFDVSVWEFFWPLVDGAPMVLAAPGRHGDPEHLVERIAAGSVTTLHFVPSMLRPFLDHLGSTATAVGSLRRVVTSGEGLPGALARRCLDLLPGVELHNLYGPTEAAVDVTAIRVEGADVTIGPPVANTGVRVLDTRLRPVAPGVAGELYLTGIQLARGYHGRPALTADRFVADPFGRPGTRMYRTGDVVRRRPDGDLEHLGRADDQVKIRGFRVELGEVESALAADPGVAQAVASVRTTEAGAVRLVAHVVPHGDVDPEELRQRAAATLPEHMVPSSIVLLDDLPLTPSGKVDRRALPDDVPDVGSRGRAPSGPVEEALADAVAAVLGVELVPADADFLALGGDSILAIAVVAKARAAGLQVTPRQVLTHRTVEALAAAAGEVTGAVAEQDPTEAPLPPIAVALLDAGPWRRFHQWRAFPLAEAPDLDAAVAAHPALRVRVDPERRRMVVQDEHPGPVVVEADLPVEQAAREAADRLDPERGVVVQGVRTTGQLVVVIHHVAVDAVSWLHLDGPATPGYLRWTTRLADEAPSLRGQLDGWAAVLRRDTDALPTRDILDPRRDVASALHRRELRVPAAGLASAAARVGGGVEDAVLAALALAVTGDLVVEVEAHGRPDELSDVVGWFTTAAPVRVSSSSDPASSPVAPLALARTLRHAVAARRRLPGPDRAFGQLRWLDDEGARVLGALPGPEVALNYLGRSTGGGGGLHGGGDPDRPATVPLSIDALLEDDLLVVRAAWPEAVLPDDGAGEVLDAFAAAIGELAGLAGADLGTLAGPAVVTAPLSDAALEQVLAEVGAPVVDVLPPSPLAEGLVLLAPGPDAADSGADDPYTIQLTIPLSGAVDAASLEAALTATVARHDALRTVLPAGPDGRPVAVVLADPASRMFRVDRRAPDAVAADDRRPFDLARGPLLRATLADGALVLTVHHVAIDGWSMPILVRDLLATWAGSAPRDAAPAHRDHLARLAARDPEADLASWREHLAGFESPTVLAPDVTVDGGRPTREPVPTTVDPAAVARRHGVTVATVLQTAWGVLLGWATGSDDVVLLQTVSGRGPEDGDTVGLFIDTVPVRVRPRAGTTVRALLGEVRDAQAALTGAEHVGLAAIQRAAGLPELGDTLLVVENYPVDAAALPAPQGVEVGPIAADDGTHYPVCVVGTGEGVHLAHHLGQDEGRTWVQRLGRVLDALAQDGPVAAIDPLDEASRRLVVETWNDTAVDAGERTWPEWFDATVASSPDATAVVGETLDGTTASWTYAELDERSAAVAASLRARGIGPEDVVGVALPRTPDLVVGLVAVLRAGAAYLPLDPDYPADRLRFTVADAGVRVVLTVPEVSLPDFDDVDFVTLGVSKAAVLTPPEVLHPDHAAYVIHTSGSTGRPKGVVVPHRVVPSLVATATDRLGLRPGARVLQFASPGFDVAFWELTMALAVGATLVVAPSRVRVPDRALTDFLAEHHLGAGDVLILPPALVAALPDDAELPDEAVLLVGTEAVPPAVIERWAARMRVFNAYGPTEVAVNSTLGETDPASGASGRVPIGVPDPNTTAYVLDPALRPVPPGGVGELYLGGPGLARGYLGRPDLTADRFVANPFEGPGTRMYRTGDVVRRLPDGRLDHLGRADDQVKVRGYRIELGEVAAAVAGAPGVERAVADTRPGPGGTRRLVSWFVGTADPETLRGHLTDVLPAPMVPTALVPVADIPTLPSGKTDRRALPEPDLDTAGRAPRTTAEREIAEVVAQVLDLAALPDVDAAFTDLGGHSLLLPVLRRGLAGIGLDVGIAELLGRPTVADLARLRDGGPSDGPGRRVSLREGDGRPVVLLPGAGGTAYPYAALAATLGDRPVRALQGAELLGEPGATTIDAAVADVLEQLDELEAGEVDLVGWSYGGVVAAAVARELGDRLRSLTLLDAWPGLGDADPGDPAAFLADVLGVGPVDDETGLASAVAADAALAELYPPDVLHGAVRHVEHARAVLRTHRPEPLATDAPVTVVVATHGGSDTGEHVERARAVWAPVLPDHARFVTVDADHVGLLRPGGVASTGRFVHETITATTDTEDAQ</sequence>
<dbReference type="InterPro" id="IPR023213">
    <property type="entry name" value="CAT-like_dom_sf"/>
</dbReference>
<name>A0ABU8MGW2_9PSEU</name>
<dbReference type="CDD" id="cd05930">
    <property type="entry name" value="A_NRPS"/>
    <property type="match status" value="2"/>
</dbReference>
<dbReference type="InterPro" id="IPR045851">
    <property type="entry name" value="AMP-bd_C_sf"/>
</dbReference>
<dbReference type="Gene3D" id="3.30.300.30">
    <property type="match status" value="3"/>
</dbReference>
<keyword evidence="3" id="KW-0597">Phosphoprotein</keyword>
<dbReference type="InterPro" id="IPR010071">
    <property type="entry name" value="AA_adenyl_dom"/>
</dbReference>
<evidence type="ECO:0000256" key="4">
    <source>
        <dbReference type="SAM" id="MobiDB-lite"/>
    </source>
</evidence>
<dbReference type="EMBL" id="JBBEGN010000001">
    <property type="protein sequence ID" value="MEJ2866570.1"/>
    <property type="molecule type" value="Genomic_DNA"/>
</dbReference>
<dbReference type="SUPFAM" id="SSF47336">
    <property type="entry name" value="ACP-like"/>
    <property type="match status" value="3"/>
</dbReference>
<comment type="caution">
    <text evidence="6">The sequence shown here is derived from an EMBL/GenBank/DDBJ whole genome shotgun (WGS) entry which is preliminary data.</text>
</comment>
<dbReference type="Pfam" id="PF00975">
    <property type="entry name" value="Thioesterase"/>
    <property type="match status" value="1"/>
</dbReference>
<dbReference type="Gene3D" id="3.40.50.1820">
    <property type="entry name" value="alpha/beta hydrolase"/>
    <property type="match status" value="1"/>
</dbReference>
<dbReference type="PANTHER" id="PTHR45527">
    <property type="entry name" value="NONRIBOSOMAL PEPTIDE SYNTHETASE"/>
    <property type="match status" value="1"/>
</dbReference>
<evidence type="ECO:0000259" key="5">
    <source>
        <dbReference type="PROSITE" id="PS50075"/>
    </source>
</evidence>
<dbReference type="InterPro" id="IPR000873">
    <property type="entry name" value="AMP-dep_synth/lig_dom"/>
</dbReference>
<keyword evidence="2" id="KW-0596">Phosphopantetheine</keyword>
<dbReference type="NCBIfam" id="NF003417">
    <property type="entry name" value="PRK04813.1"/>
    <property type="match status" value="3"/>
</dbReference>
<dbReference type="PANTHER" id="PTHR45527:SF1">
    <property type="entry name" value="FATTY ACID SYNTHASE"/>
    <property type="match status" value="1"/>
</dbReference>
<proteinExistence type="predicted"/>
<evidence type="ECO:0000313" key="7">
    <source>
        <dbReference type="Proteomes" id="UP001385809"/>
    </source>
</evidence>
<feature type="domain" description="Carrier" evidence="5">
    <location>
        <begin position="3761"/>
        <end position="3836"/>
    </location>
</feature>
<evidence type="ECO:0000256" key="2">
    <source>
        <dbReference type="ARBA" id="ARBA00022450"/>
    </source>
</evidence>
<dbReference type="Gene3D" id="1.10.1200.10">
    <property type="entry name" value="ACP-like"/>
    <property type="match status" value="3"/>
</dbReference>
<dbReference type="InterPro" id="IPR020845">
    <property type="entry name" value="AMP-binding_CS"/>
</dbReference>
<dbReference type="InterPro" id="IPR029058">
    <property type="entry name" value="AB_hydrolase_fold"/>
</dbReference>
<gene>
    <name evidence="6" type="ORF">WCD74_02250</name>
</gene>
<dbReference type="NCBIfam" id="TIGR01733">
    <property type="entry name" value="AA-adenyl-dom"/>
    <property type="match status" value="3"/>
</dbReference>
<organism evidence="6 7">
    <name type="scientific">Actinomycetospora aurantiaca</name>
    <dbReference type="NCBI Taxonomy" id="3129233"/>
    <lineage>
        <taxon>Bacteria</taxon>
        <taxon>Bacillati</taxon>
        <taxon>Actinomycetota</taxon>
        <taxon>Actinomycetes</taxon>
        <taxon>Pseudonocardiales</taxon>
        <taxon>Pseudonocardiaceae</taxon>
        <taxon>Actinomycetospora</taxon>
    </lineage>
</organism>
<feature type="domain" description="Carrier" evidence="5">
    <location>
        <begin position="942"/>
        <end position="1016"/>
    </location>
</feature>